<dbReference type="Proteomes" id="UP000198820">
    <property type="component" value="Unassembled WGS sequence"/>
</dbReference>
<dbReference type="EMBL" id="FNQF01000007">
    <property type="protein sequence ID" value="SEA54022.1"/>
    <property type="molecule type" value="Genomic_DNA"/>
</dbReference>
<keyword evidence="3" id="KW-1185">Reference proteome</keyword>
<dbReference type="AlphaFoldDB" id="A0A1H4C1R0"/>
<keyword evidence="1" id="KW-0472">Membrane</keyword>
<organism evidence="2 3">
    <name type="scientific">Psychroflexus halocasei</name>
    <dbReference type="NCBI Taxonomy" id="908615"/>
    <lineage>
        <taxon>Bacteria</taxon>
        <taxon>Pseudomonadati</taxon>
        <taxon>Bacteroidota</taxon>
        <taxon>Flavobacteriia</taxon>
        <taxon>Flavobacteriales</taxon>
        <taxon>Flavobacteriaceae</taxon>
        <taxon>Psychroflexus</taxon>
    </lineage>
</organism>
<feature type="transmembrane region" description="Helical" evidence="1">
    <location>
        <begin position="46"/>
        <end position="65"/>
    </location>
</feature>
<evidence type="ECO:0000256" key="1">
    <source>
        <dbReference type="SAM" id="Phobius"/>
    </source>
</evidence>
<gene>
    <name evidence="2" type="ORF">SAMN05421540_1072</name>
</gene>
<keyword evidence="1" id="KW-0812">Transmembrane</keyword>
<reference evidence="2 3" key="1">
    <citation type="submission" date="2016-10" db="EMBL/GenBank/DDBJ databases">
        <authorList>
            <person name="de Groot N.N."/>
        </authorList>
    </citation>
    <scope>NUCLEOTIDE SEQUENCE [LARGE SCALE GENOMIC DNA]</scope>
    <source>
        <strain evidence="2 3">DSM 23581</strain>
    </source>
</reference>
<name>A0A1H4C1R0_9FLAO</name>
<evidence type="ECO:0000313" key="3">
    <source>
        <dbReference type="Proteomes" id="UP000198820"/>
    </source>
</evidence>
<evidence type="ECO:0000313" key="2">
    <source>
        <dbReference type="EMBL" id="SEA54022.1"/>
    </source>
</evidence>
<dbReference type="STRING" id="908615.SAMN05421540_1072"/>
<keyword evidence="1" id="KW-1133">Transmembrane helix</keyword>
<protein>
    <submittedName>
        <fullName evidence="2">Uncharacterized protein</fullName>
    </submittedName>
</protein>
<proteinExistence type="predicted"/>
<feature type="transmembrane region" description="Helical" evidence="1">
    <location>
        <begin position="21"/>
        <end position="40"/>
    </location>
</feature>
<sequence>MDIKERVNSPTPKLFKKLRNIGLIMAAVGGTILTAPVSLPALITSIGGYIAVAGGVLSSVSQITVKDAKQKEKSDEE</sequence>
<accession>A0A1H4C1R0</accession>
<dbReference type="RefSeq" id="WP_093244374.1">
    <property type="nucleotide sequence ID" value="NZ_FNQF01000007.1"/>
</dbReference>